<feature type="compositionally biased region" description="Acidic residues" evidence="6">
    <location>
        <begin position="1054"/>
        <end position="1063"/>
    </location>
</feature>
<feature type="compositionally biased region" description="Basic residues" evidence="6">
    <location>
        <begin position="111"/>
        <end position="124"/>
    </location>
</feature>
<dbReference type="InterPro" id="IPR051947">
    <property type="entry name" value="Sentrin-specific_protease"/>
</dbReference>
<feature type="compositionally biased region" description="Basic and acidic residues" evidence="6">
    <location>
        <begin position="861"/>
        <end position="879"/>
    </location>
</feature>
<reference evidence="8 9" key="1">
    <citation type="submission" date="2019-10" db="EMBL/GenBank/DDBJ databases">
        <authorList>
            <person name="Palmer J.M."/>
        </authorList>
    </citation>
    <scope>NUCLEOTIDE SEQUENCE [LARGE SCALE GENOMIC DNA]</scope>
    <source>
        <strain evidence="8 9">TWF730</strain>
    </source>
</reference>
<accession>A0AAV9UZT9</accession>
<dbReference type="InterPro" id="IPR003653">
    <property type="entry name" value="Peptidase_C48_C"/>
</dbReference>
<proteinExistence type="inferred from homology"/>
<dbReference type="Gene3D" id="3.40.395.10">
    <property type="entry name" value="Adenoviral Proteinase, Chain A"/>
    <property type="match status" value="1"/>
</dbReference>
<feature type="region of interest" description="Disordered" evidence="6">
    <location>
        <begin position="48"/>
        <end position="92"/>
    </location>
</feature>
<evidence type="ECO:0000259" key="7">
    <source>
        <dbReference type="PROSITE" id="PS50600"/>
    </source>
</evidence>
<dbReference type="PANTHER" id="PTHR46896:SF3">
    <property type="entry name" value="FI06413P-RELATED"/>
    <property type="match status" value="1"/>
</dbReference>
<evidence type="ECO:0000256" key="3">
    <source>
        <dbReference type="ARBA" id="ARBA00022670"/>
    </source>
</evidence>
<evidence type="ECO:0000256" key="6">
    <source>
        <dbReference type="SAM" id="MobiDB-lite"/>
    </source>
</evidence>
<dbReference type="GO" id="GO:0005634">
    <property type="term" value="C:nucleus"/>
    <property type="evidence" value="ECO:0007669"/>
    <property type="project" value="TreeGrafter"/>
</dbReference>
<feature type="region of interest" description="Disordered" evidence="6">
    <location>
        <begin position="423"/>
        <end position="467"/>
    </location>
</feature>
<dbReference type="InterPro" id="IPR038765">
    <property type="entry name" value="Papain-like_cys_pep_sf"/>
</dbReference>
<gene>
    <name evidence="8" type="ORF">TWF730_009421</name>
</gene>
<evidence type="ECO:0000256" key="1">
    <source>
        <dbReference type="ARBA" id="ARBA00005234"/>
    </source>
</evidence>
<name>A0AAV9UZT9_9PEZI</name>
<evidence type="ECO:0000313" key="8">
    <source>
        <dbReference type="EMBL" id="KAK6352598.1"/>
    </source>
</evidence>
<dbReference type="GO" id="GO:0070139">
    <property type="term" value="F:SUMO-specific endopeptidase activity"/>
    <property type="evidence" value="ECO:0007669"/>
    <property type="project" value="TreeGrafter"/>
</dbReference>
<evidence type="ECO:0000256" key="2">
    <source>
        <dbReference type="ARBA" id="ARBA00022553"/>
    </source>
</evidence>
<keyword evidence="4" id="KW-0833">Ubl conjugation pathway</keyword>
<dbReference type="PANTHER" id="PTHR46896">
    <property type="entry name" value="SENTRIN-SPECIFIC PROTEASE"/>
    <property type="match status" value="1"/>
</dbReference>
<keyword evidence="2" id="KW-0597">Phosphoprotein</keyword>
<sequence length="1142" mass="126317">MIGAFKTIFETVAGVGTALRDTFGEPVTMPLDGDRVFLGETAASGRQAAGAAAENARKSSPVRRATTRSAGGYAQGFHRTGNPPGAHKIVLGGVRPQNNLNAQRGAIIASHHHSPATPPRKRPRPSQPQLRYTGSQGRGNPRSSPPLEFTENMEEAAAFSNDESTNMNGLYSPGAGRGFHGHAELSPQPFERAGRSDRELLPAAKIEDTAKWVGRGQGARDSINSMDVGSSKKRPAAEEVVPWNARSTSDPQPTNFKRTRQIASSPIPTSSRGLRDIQPAGSKCFLRLKTAWRGRISLNSSTTCNALTVRIEDKGISVVIATSLQEELSTYYENIEFAVYCVDTNPEFRNFVHLKLKNRDHNLPERMLFEFRALQEPADPNQKPDAARFVQWLREHGVQIEQKTHTYMQKRMDETKQHQFSKGAMAESSGAPWQNPAPIRVNRPLAPKPQTMELEGRPRTRSNPVPPDGFDSNWASLKQFDLSKPLPALAPPPATRKSTRTATKKEAPVVVPPPKPLFPWRNWKHDLRFPFEARGPSEILSDASLRTLNYDEFLNDEIINFHLNIVKARLAKDQPELAAKVHIMNTYLYPAFSAKPDKGQFSYDKVKRWTKNANLFEKDLIFIPINEKFHWLVAVVCNFPAALAAAKARERKADLADELIAIEPTQKKPAPNRPIPAGQCTVAILDSMAGYNISTLRTIKSYLIAEAKDKQGVTLGMDDFSGVNPRKLPGQDNFSDCGIFMLHYIEKWLSAPAKIKEKVYERDFGSEEDARKLWGIQEVTSKREKMWRLYMKLYEEYEKCMNKEPFTEFPEIDDAPIEYAPRPAGEGPDVMIIDQTPDSPSVSGAAVTPEAVERPNSPTKRKSDGKEEETDRPSKRARSDSPVVVVEQPRKTTTLGPKPKPRVASPEIPANDDVPCVLEVPETQESFVEVVEDLSILGRAEALLKSNLPLVAANGLVPLPVPNGLTQESMHIHERIEQLEGFGPTLEKQSTAASPELIDIDTPSMVTAASFDDLSIESSLGYQDEPKGTTAKAGITLSDTPTPPPPSSRRTVEEIEETEDESIGEMKYNGGRGRGKSMHELANDQIMDIPSSQDHKEPTPQESHEPQTPIKGTAHDPICIDSQSSPKRTSPRTKAGNRTARA</sequence>
<keyword evidence="9" id="KW-1185">Reference proteome</keyword>
<dbReference type="EMBL" id="JAVHNS010000006">
    <property type="protein sequence ID" value="KAK6352598.1"/>
    <property type="molecule type" value="Genomic_DNA"/>
</dbReference>
<feature type="compositionally biased region" description="Polar residues" evidence="6">
    <location>
        <begin position="245"/>
        <end position="256"/>
    </location>
</feature>
<feature type="region of interest" description="Disordered" evidence="6">
    <location>
        <begin position="1020"/>
        <end position="1142"/>
    </location>
</feature>
<comment type="caution">
    <text evidence="8">The sequence shown here is derived from an EMBL/GenBank/DDBJ whole genome shotgun (WGS) entry which is preliminary data.</text>
</comment>
<feature type="region of interest" description="Disordered" evidence="6">
    <location>
        <begin position="217"/>
        <end position="256"/>
    </location>
</feature>
<evidence type="ECO:0000256" key="5">
    <source>
        <dbReference type="ARBA" id="ARBA00022801"/>
    </source>
</evidence>
<dbReference type="Proteomes" id="UP001373714">
    <property type="component" value="Unassembled WGS sequence"/>
</dbReference>
<keyword evidence="5" id="KW-0378">Hydrolase</keyword>
<dbReference type="SUPFAM" id="SSF54001">
    <property type="entry name" value="Cysteine proteinases"/>
    <property type="match status" value="1"/>
</dbReference>
<dbReference type="GO" id="GO:0016926">
    <property type="term" value="P:protein desumoylation"/>
    <property type="evidence" value="ECO:0007669"/>
    <property type="project" value="TreeGrafter"/>
</dbReference>
<protein>
    <recommendedName>
        <fullName evidence="7">Ubiquitin-like protease family profile domain-containing protein</fullName>
    </recommendedName>
</protein>
<evidence type="ECO:0000313" key="9">
    <source>
        <dbReference type="Proteomes" id="UP001373714"/>
    </source>
</evidence>
<feature type="compositionally biased region" description="Basic and acidic residues" evidence="6">
    <location>
        <begin position="1093"/>
        <end position="1105"/>
    </location>
</feature>
<dbReference type="GO" id="GO:0005737">
    <property type="term" value="C:cytoplasm"/>
    <property type="evidence" value="ECO:0007669"/>
    <property type="project" value="TreeGrafter"/>
</dbReference>
<feature type="region of interest" description="Disordered" evidence="6">
    <location>
        <begin position="111"/>
        <end position="148"/>
    </location>
</feature>
<organism evidence="8 9">
    <name type="scientific">Orbilia blumenaviensis</name>
    <dbReference type="NCBI Taxonomy" id="1796055"/>
    <lineage>
        <taxon>Eukaryota</taxon>
        <taxon>Fungi</taxon>
        <taxon>Dikarya</taxon>
        <taxon>Ascomycota</taxon>
        <taxon>Pezizomycotina</taxon>
        <taxon>Orbiliomycetes</taxon>
        <taxon>Orbiliales</taxon>
        <taxon>Orbiliaceae</taxon>
        <taxon>Orbilia</taxon>
    </lineage>
</organism>
<keyword evidence="3" id="KW-0645">Protease</keyword>
<evidence type="ECO:0000256" key="4">
    <source>
        <dbReference type="ARBA" id="ARBA00022786"/>
    </source>
</evidence>
<dbReference type="AlphaFoldDB" id="A0AAV9UZT9"/>
<feature type="region of interest" description="Disordered" evidence="6">
    <location>
        <begin position="813"/>
        <end position="908"/>
    </location>
</feature>
<feature type="domain" description="Ubiquitin-like protease family profile" evidence="7">
    <location>
        <begin position="538"/>
        <end position="748"/>
    </location>
</feature>
<dbReference type="PROSITE" id="PS50600">
    <property type="entry name" value="ULP_PROTEASE"/>
    <property type="match status" value="1"/>
</dbReference>
<comment type="similarity">
    <text evidence="1">Belongs to the peptidase C48 family.</text>
</comment>
<feature type="region of interest" description="Disordered" evidence="6">
    <location>
        <begin position="484"/>
        <end position="510"/>
    </location>
</feature>
<dbReference type="Pfam" id="PF02902">
    <property type="entry name" value="Peptidase_C48"/>
    <property type="match status" value="1"/>
</dbReference>
<dbReference type="GO" id="GO:0006508">
    <property type="term" value="P:proteolysis"/>
    <property type="evidence" value="ECO:0007669"/>
    <property type="project" value="UniProtKB-KW"/>
</dbReference>